<accession>A0A1J1JG43</accession>
<sequence>MKTEAALAILANHTEELKDLRAIAGIRHKHHLSVSGFGSVFLI</sequence>
<evidence type="ECO:0000313" key="1">
    <source>
        <dbReference type="EMBL" id="CUM60085.1"/>
    </source>
</evidence>
<organism evidence="1">
    <name type="scientific">Planktothrix agardhii</name>
    <name type="common">Oscillatoria agardhii</name>
    <dbReference type="NCBI Taxonomy" id="1160"/>
    <lineage>
        <taxon>Bacteria</taxon>
        <taxon>Bacillati</taxon>
        <taxon>Cyanobacteriota</taxon>
        <taxon>Cyanophyceae</taxon>
        <taxon>Oscillatoriophycideae</taxon>
        <taxon>Oscillatoriales</taxon>
        <taxon>Microcoleaceae</taxon>
        <taxon>Planktothrix</taxon>
    </lineage>
</organism>
<protein>
    <submittedName>
        <fullName evidence="1">Uncharacterized protein</fullName>
    </submittedName>
</protein>
<name>A0A1J1JG43_PLAAG</name>
<dbReference type="EMBL" id="LO018304">
    <property type="protein sequence ID" value="CUM60085.1"/>
    <property type="molecule type" value="Genomic_DNA"/>
</dbReference>
<gene>
    <name evidence="1" type="ORF">PLAM_2119</name>
</gene>
<proteinExistence type="predicted"/>
<dbReference type="AlphaFoldDB" id="A0A1J1JG43"/>
<reference evidence="1" key="1">
    <citation type="submission" date="2015-09" db="EMBL/GenBank/DDBJ databases">
        <authorList>
            <person name="Jackson K.R."/>
            <person name="Lunt B.L."/>
            <person name="Fisher J.N.B."/>
            <person name="Gardner A.V."/>
            <person name="Bailey M.E."/>
            <person name="Deus L.M."/>
            <person name="Earl A.S."/>
            <person name="Gibby P.D."/>
            <person name="Hartmann K.A."/>
            <person name="Liu J.E."/>
            <person name="Manci A.M."/>
            <person name="Nielsen D.A."/>
            <person name="Solomon M.B."/>
            <person name="Breakwell D.P."/>
            <person name="Burnett S.H."/>
            <person name="Grose J.H."/>
        </authorList>
    </citation>
    <scope>NUCLEOTIDE SEQUENCE</scope>
    <source>
        <strain evidence="1">7805</strain>
    </source>
</reference>